<evidence type="ECO:0008006" key="6">
    <source>
        <dbReference type="Google" id="ProtNLM"/>
    </source>
</evidence>
<reference evidence="4 5" key="1">
    <citation type="submission" date="2020-04" db="EMBL/GenBank/DDBJ databases">
        <title>Description of novel Gluconacetobacter.</title>
        <authorList>
            <person name="Sombolestani A."/>
        </authorList>
    </citation>
    <scope>NUCLEOTIDE SEQUENCE [LARGE SCALE GENOMIC DNA]</scope>
    <source>
        <strain evidence="3 4">LMG 1728</strain>
        <strain evidence="2 5">LMG 1731</strain>
    </source>
</reference>
<evidence type="ECO:0000313" key="4">
    <source>
        <dbReference type="Proteomes" id="UP000540490"/>
    </source>
</evidence>
<dbReference type="InterPro" id="IPR016032">
    <property type="entry name" value="Sig_transdc_resp-reg_C-effctor"/>
</dbReference>
<dbReference type="InterPro" id="IPR051677">
    <property type="entry name" value="AfsR-DnrI-RedD_regulator"/>
</dbReference>
<evidence type="ECO:0000256" key="1">
    <source>
        <dbReference type="SAM" id="MobiDB-lite"/>
    </source>
</evidence>
<dbReference type="Gene3D" id="1.10.10.10">
    <property type="entry name" value="Winged helix-like DNA-binding domain superfamily/Winged helix DNA-binding domain"/>
    <property type="match status" value="1"/>
</dbReference>
<dbReference type="Proteomes" id="UP000561077">
    <property type="component" value="Unassembled WGS sequence"/>
</dbReference>
<gene>
    <name evidence="3" type="ORF">HLH25_03950</name>
    <name evidence="2" type="ORF">HLH26_06010</name>
</gene>
<dbReference type="GO" id="GO:0003677">
    <property type="term" value="F:DNA binding"/>
    <property type="evidence" value="ECO:0007669"/>
    <property type="project" value="InterPro"/>
</dbReference>
<sequence length="666" mass="72310">MPTTGANILKIRLIGHMVAMTPTGKNVLPAGARRTRGLLAILALSNRKPVMRQRLTELLWSTRPTDLARASLRQEIHRLLDALQPFGTEIIDIGRHTLTLRPDLTSVDVEDIYTGDLGALDDTVEPEEMLFTDLNGIDPAFDQWLQTQRARFSRHIQHLMKSDQVSPDSLARILPSYSPSDKDPMPGDAGPETPPPIARAGQFHAQPNDSLSAGHFPWKNGAPGLETLRRLSDPPAIGPRPQNGKGEGDSQPPAASAKVRSLSLTLMPIETKDPSLKTLADELGSLLNMMFVGSDAFTLVISQPPRDELDATGDWIEALRGKQIDFLCTGILHSSVKGNEEHPALLLRLIDVQNGGEMIWTVRAALPSGTRQNPGLAAPLLARAVLSAQWSAILRHARHLLKCSIQALTPDQLAARALVTLLQAQPHALHEAETLLKFAEWLGPNQPLVAIARAVTEMTRANAFLQGDHAASVARALAAAQHAAVLSQHNISRNFLLAFVYCHIPGYADTADALLSPFKSNDEDADQAWFAPYRALQALLALINGREETARNLLKHYRISGNAQPLSVAMDPCAVLYLFLADLPTEAVRVGRMVAALYPQLPSALVYHLVALTTEENGAERTAILARLSALDPELTIRRVIMSNPSLPAGARAKLATALHLTGLPE</sequence>
<dbReference type="EMBL" id="JABEQO010000005">
    <property type="protein sequence ID" value="MBB2164100.1"/>
    <property type="molecule type" value="Genomic_DNA"/>
</dbReference>
<feature type="region of interest" description="Disordered" evidence="1">
    <location>
        <begin position="167"/>
        <end position="198"/>
    </location>
</feature>
<organism evidence="2 5">
    <name type="scientific">Gluconacetobacter dulcium</name>
    <dbReference type="NCBI Taxonomy" id="2729096"/>
    <lineage>
        <taxon>Bacteria</taxon>
        <taxon>Pseudomonadati</taxon>
        <taxon>Pseudomonadota</taxon>
        <taxon>Alphaproteobacteria</taxon>
        <taxon>Acetobacterales</taxon>
        <taxon>Acetobacteraceae</taxon>
        <taxon>Gluconacetobacter</taxon>
    </lineage>
</organism>
<feature type="region of interest" description="Disordered" evidence="1">
    <location>
        <begin position="218"/>
        <end position="259"/>
    </location>
</feature>
<dbReference type="RefSeq" id="WP_182972829.1">
    <property type="nucleotide sequence ID" value="NZ_JABEQN010000003.1"/>
</dbReference>
<proteinExistence type="predicted"/>
<evidence type="ECO:0000313" key="5">
    <source>
        <dbReference type="Proteomes" id="UP000561077"/>
    </source>
</evidence>
<keyword evidence="4" id="KW-1185">Reference proteome</keyword>
<accession>A0A7W4NV78</accession>
<dbReference type="Proteomes" id="UP000540490">
    <property type="component" value="Unassembled WGS sequence"/>
</dbReference>
<dbReference type="InterPro" id="IPR036388">
    <property type="entry name" value="WH-like_DNA-bd_sf"/>
</dbReference>
<dbReference type="AlphaFoldDB" id="A0A7W4NV78"/>
<dbReference type="GO" id="GO:0006355">
    <property type="term" value="P:regulation of DNA-templated transcription"/>
    <property type="evidence" value="ECO:0007669"/>
    <property type="project" value="InterPro"/>
</dbReference>
<evidence type="ECO:0000313" key="2">
    <source>
        <dbReference type="EMBL" id="MBB2164100.1"/>
    </source>
</evidence>
<dbReference type="PANTHER" id="PTHR35807">
    <property type="entry name" value="TRANSCRIPTIONAL REGULATOR REDD-RELATED"/>
    <property type="match status" value="1"/>
</dbReference>
<comment type="caution">
    <text evidence="2">The sequence shown here is derived from an EMBL/GenBank/DDBJ whole genome shotgun (WGS) entry which is preliminary data.</text>
</comment>
<protein>
    <recommendedName>
        <fullName evidence="6">Bacterial transcriptional activator domain-containing protein</fullName>
    </recommendedName>
</protein>
<evidence type="ECO:0000313" key="3">
    <source>
        <dbReference type="EMBL" id="MBB2192804.1"/>
    </source>
</evidence>
<dbReference type="EMBL" id="JABEQN010000003">
    <property type="protein sequence ID" value="MBB2192804.1"/>
    <property type="molecule type" value="Genomic_DNA"/>
</dbReference>
<dbReference type="SUPFAM" id="SSF46894">
    <property type="entry name" value="C-terminal effector domain of the bipartite response regulators"/>
    <property type="match status" value="1"/>
</dbReference>
<name>A0A7W4NV78_9PROT</name>